<evidence type="ECO:0000313" key="2">
    <source>
        <dbReference type="EMBL" id="MBK7956205.1"/>
    </source>
</evidence>
<proteinExistence type="predicted"/>
<evidence type="ECO:0000256" key="1">
    <source>
        <dbReference type="SAM" id="MobiDB-lite"/>
    </source>
</evidence>
<feature type="compositionally biased region" description="Basic and acidic residues" evidence="1">
    <location>
        <begin position="16"/>
        <end position="28"/>
    </location>
</feature>
<protein>
    <submittedName>
        <fullName evidence="2">Uncharacterized protein</fullName>
    </submittedName>
</protein>
<feature type="region of interest" description="Disordered" evidence="1">
    <location>
        <begin position="16"/>
        <end position="52"/>
    </location>
</feature>
<accession>A0A935TAT6</accession>
<name>A0A935TAT6_9PROT</name>
<comment type="caution">
    <text evidence="2">The sequence shown here is derived from an EMBL/GenBank/DDBJ whole genome shotgun (WGS) entry which is preliminary data.</text>
</comment>
<gene>
    <name evidence="2" type="ORF">IPK02_20910</name>
</gene>
<dbReference type="EMBL" id="JADJOT010000012">
    <property type="protein sequence ID" value="MBK7956205.1"/>
    <property type="molecule type" value="Genomic_DNA"/>
</dbReference>
<reference evidence="2 3" key="1">
    <citation type="submission" date="2020-10" db="EMBL/GenBank/DDBJ databases">
        <title>Connecting structure to function with the recovery of over 1000 high-quality activated sludge metagenome-assembled genomes encoding full-length rRNA genes using long-read sequencing.</title>
        <authorList>
            <person name="Singleton C.M."/>
            <person name="Petriglieri F."/>
            <person name="Kristensen J.M."/>
            <person name="Kirkegaard R.H."/>
            <person name="Michaelsen T.Y."/>
            <person name="Andersen M.H."/>
            <person name="Karst S.M."/>
            <person name="Dueholm M.S."/>
            <person name="Nielsen P.H."/>
            <person name="Albertsen M."/>
        </authorList>
    </citation>
    <scope>NUCLEOTIDE SEQUENCE [LARGE SCALE GENOMIC DNA]</scope>
    <source>
        <strain evidence="2">Fred_18-Q3-R57-64_BAT3C.720</strain>
    </source>
</reference>
<dbReference type="Proteomes" id="UP000706151">
    <property type="component" value="Unassembled WGS sequence"/>
</dbReference>
<sequence>MSHFLVADRKTEYDEKMARRAVKQEATGKKLGGKPAKAPEAGPRDHDQINLTDEESRIMPVAGGGFDQAYNAQEAVDAGTMLVIATGVTQATNDNYPGVSKSHAGW</sequence>
<organism evidence="2 3">
    <name type="scientific">Candidatus Accumulibacter affinis</name>
    <dbReference type="NCBI Taxonomy" id="2954384"/>
    <lineage>
        <taxon>Bacteria</taxon>
        <taxon>Pseudomonadati</taxon>
        <taxon>Pseudomonadota</taxon>
        <taxon>Betaproteobacteria</taxon>
        <taxon>Candidatus Accumulibacter</taxon>
    </lineage>
</organism>
<dbReference type="AlphaFoldDB" id="A0A935TAT6"/>
<evidence type="ECO:0000313" key="3">
    <source>
        <dbReference type="Proteomes" id="UP000706151"/>
    </source>
</evidence>